<evidence type="ECO:0000313" key="3">
    <source>
        <dbReference type="Proteomes" id="UP001066276"/>
    </source>
</evidence>
<proteinExistence type="predicted"/>
<accession>A0AAV7VVC0</accession>
<reference evidence="2" key="1">
    <citation type="journal article" date="2022" name="bioRxiv">
        <title>Sequencing and chromosome-scale assembly of the giantPleurodeles waltlgenome.</title>
        <authorList>
            <person name="Brown T."/>
            <person name="Elewa A."/>
            <person name="Iarovenko S."/>
            <person name="Subramanian E."/>
            <person name="Araus A.J."/>
            <person name="Petzold A."/>
            <person name="Susuki M."/>
            <person name="Suzuki K.-i.T."/>
            <person name="Hayashi T."/>
            <person name="Toyoda A."/>
            <person name="Oliveira C."/>
            <person name="Osipova E."/>
            <person name="Leigh N.D."/>
            <person name="Simon A."/>
            <person name="Yun M.H."/>
        </authorList>
    </citation>
    <scope>NUCLEOTIDE SEQUENCE</scope>
    <source>
        <strain evidence="2">20211129_DDA</strain>
        <tissue evidence="2">Liver</tissue>
    </source>
</reference>
<dbReference type="EMBL" id="JANPWB010000002">
    <property type="protein sequence ID" value="KAJ1204726.1"/>
    <property type="molecule type" value="Genomic_DNA"/>
</dbReference>
<sequence length="405" mass="43216">MRSGASFQQHVVSRGRGAAGQSVMAGVGRLGVWPCRAHARSTTHASIRVRKQALLPTVTSGKRGENALEEGHLGGEEKMAAPTAGNQESIVIISDEEDDGQGEQMSLDFGGGLPVRPLSTKDGKLMQFIPRLVSPMLHKVQEWEVENQTVFKAGEQVEFMDSSGVVMRGTICGETSGNGMAGMAQVRLDFWQPGSGASQAGCDGTHALGGHMEQFSTRLLGWPACDKRLPVRVGALSGHRLELRVRPGEVRLTSGEASGPGFGIQEVYPVVEGEPSTSRGAGFVELGEDIEEKFLDYENKEEAERVDKGHRRAVQKGGTLDVLHEATKKAVQSDRRVGGDGHVFFAGNLPRGEKHRTQSDRVGCSNVGFDGVKKISGKDMGSQTVVCDKNDGVIDASIQVGSGSE</sequence>
<feature type="region of interest" description="Disordered" evidence="1">
    <location>
        <begin position="1"/>
        <end position="20"/>
    </location>
</feature>
<organism evidence="2 3">
    <name type="scientific">Pleurodeles waltl</name>
    <name type="common">Iberian ribbed newt</name>
    <dbReference type="NCBI Taxonomy" id="8319"/>
    <lineage>
        <taxon>Eukaryota</taxon>
        <taxon>Metazoa</taxon>
        <taxon>Chordata</taxon>
        <taxon>Craniata</taxon>
        <taxon>Vertebrata</taxon>
        <taxon>Euteleostomi</taxon>
        <taxon>Amphibia</taxon>
        <taxon>Batrachia</taxon>
        <taxon>Caudata</taxon>
        <taxon>Salamandroidea</taxon>
        <taxon>Salamandridae</taxon>
        <taxon>Pleurodelinae</taxon>
        <taxon>Pleurodeles</taxon>
    </lineage>
</organism>
<evidence type="ECO:0000313" key="2">
    <source>
        <dbReference type="EMBL" id="KAJ1204726.1"/>
    </source>
</evidence>
<dbReference type="Proteomes" id="UP001066276">
    <property type="component" value="Chromosome 1_2"/>
</dbReference>
<gene>
    <name evidence="2" type="ORF">NDU88_000164</name>
</gene>
<dbReference type="AlphaFoldDB" id="A0AAV7VVC0"/>
<name>A0AAV7VVC0_PLEWA</name>
<keyword evidence="3" id="KW-1185">Reference proteome</keyword>
<evidence type="ECO:0000256" key="1">
    <source>
        <dbReference type="SAM" id="MobiDB-lite"/>
    </source>
</evidence>
<feature type="compositionally biased region" description="Polar residues" evidence="1">
    <location>
        <begin position="1"/>
        <end position="11"/>
    </location>
</feature>
<protein>
    <submittedName>
        <fullName evidence="2">Uncharacterized protein</fullName>
    </submittedName>
</protein>
<comment type="caution">
    <text evidence="2">The sequence shown here is derived from an EMBL/GenBank/DDBJ whole genome shotgun (WGS) entry which is preliminary data.</text>
</comment>